<evidence type="ECO:0000313" key="2">
    <source>
        <dbReference type="EMBL" id="THH06565.1"/>
    </source>
</evidence>
<evidence type="ECO:0000313" key="3">
    <source>
        <dbReference type="Proteomes" id="UP000308199"/>
    </source>
</evidence>
<accession>A0A4S4L5B8</accession>
<protein>
    <submittedName>
        <fullName evidence="2">Uncharacterized protein</fullName>
    </submittedName>
</protein>
<gene>
    <name evidence="2" type="ORF">EW145_g3995</name>
</gene>
<feature type="region of interest" description="Disordered" evidence="1">
    <location>
        <begin position="36"/>
        <end position="86"/>
    </location>
</feature>
<dbReference type="EMBL" id="SGPK01000188">
    <property type="protein sequence ID" value="THH06565.1"/>
    <property type="molecule type" value="Genomic_DNA"/>
</dbReference>
<organism evidence="2 3">
    <name type="scientific">Phellinidium pouzarii</name>
    <dbReference type="NCBI Taxonomy" id="167371"/>
    <lineage>
        <taxon>Eukaryota</taxon>
        <taxon>Fungi</taxon>
        <taxon>Dikarya</taxon>
        <taxon>Basidiomycota</taxon>
        <taxon>Agaricomycotina</taxon>
        <taxon>Agaricomycetes</taxon>
        <taxon>Hymenochaetales</taxon>
        <taxon>Hymenochaetaceae</taxon>
        <taxon>Phellinidium</taxon>
    </lineage>
</organism>
<name>A0A4S4L5B8_9AGAM</name>
<evidence type="ECO:0000256" key="1">
    <source>
        <dbReference type="SAM" id="MobiDB-lite"/>
    </source>
</evidence>
<dbReference type="AlphaFoldDB" id="A0A4S4L5B8"/>
<comment type="caution">
    <text evidence="2">The sequence shown here is derived from an EMBL/GenBank/DDBJ whole genome shotgun (WGS) entry which is preliminary data.</text>
</comment>
<sequence length="86" mass="9307">MLAHCQKIFHYAASAVKIFGPLSSLEAPCAAAILAKETKPNPRKRPVREPTHPEEAIASSVANGSPRRNKEKKNTVDHPTEAEPAP</sequence>
<proteinExistence type="predicted"/>
<dbReference type="Proteomes" id="UP000308199">
    <property type="component" value="Unassembled WGS sequence"/>
</dbReference>
<keyword evidence="3" id="KW-1185">Reference proteome</keyword>
<reference evidence="2 3" key="1">
    <citation type="submission" date="2019-02" db="EMBL/GenBank/DDBJ databases">
        <title>Genome sequencing of the rare red list fungi Phellinidium pouzarii.</title>
        <authorList>
            <person name="Buettner E."/>
            <person name="Kellner H."/>
        </authorList>
    </citation>
    <scope>NUCLEOTIDE SEQUENCE [LARGE SCALE GENOMIC DNA]</scope>
    <source>
        <strain evidence="2 3">DSM 108285</strain>
    </source>
</reference>
<feature type="compositionally biased region" description="Basic and acidic residues" evidence="1">
    <location>
        <begin position="72"/>
        <end position="86"/>
    </location>
</feature>